<organism evidence="1 2">
    <name type="scientific">Brumicola blandensis</name>
    <dbReference type="NCBI Taxonomy" id="3075611"/>
    <lineage>
        <taxon>Bacteria</taxon>
        <taxon>Pseudomonadati</taxon>
        <taxon>Pseudomonadota</taxon>
        <taxon>Gammaproteobacteria</taxon>
        <taxon>Alteromonadales</taxon>
        <taxon>Alteromonadaceae</taxon>
        <taxon>Brumicola</taxon>
    </lineage>
</organism>
<dbReference type="EMBL" id="JAVRIE010000003">
    <property type="protein sequence ID" value="MDT0582644.1"/>
    <property type="molecule type" value="Genomic_DNA"/>
</dbReference>
<evidence type="ECO:0000313" key="1">
    <source>
        <dbReference type="EMBL" id="MDT0582644.1"/>
    </source>
</evidence>
<dbReference type="RefSeq" id="WP_311361426.1">
    <property type="nucleotide sequence ID" value="NZ_JAVRIE010000003.1"/>
</dbReference>
<accession>A0AAW8R2I7</accession>
<dbReference type="SUPFAM" id="SSF88713">
    <property type="entry name" value="Glycoside hydrolase/deacetylase"/>
    <property type="match status" value="1"/>
</dbReference>
<sequence length="334" mass="38057">MKTKPELVFILTIDTEEEWDWDGPFPEKDFSVKNLVKIPAFQDFCNDKGIRPCYFVDYAAAKGAAENKVFAQAIKDNTCELGAHLHPWANPPFFEKPNEANSHVVNLPIEHVEAKLDELVSVFVNEFDYQPTSFRTGRWGISADIMQLLWSRGFTVDSSVYPYYSNEFFTCQGSPIGAYWPDAQNVLSAGEQRNIMEIQASVGFNRSAFSLCDKIHELAASAPLKYLRSVSLLWHTHLLRKIYMSPEVMEAKDMVSLAHKTYKNGASYINMFFHSSNLIKNGTGFFNVEDPFNEICSRVSAVIDALSEDYQLNFMTLKEAQVYFAQNPKMLQRS</sequence>
<dbReference type="Gene3D" id="3.20.20.370">
    <property type="entry name" value="Glycoside hydrolase/deacetylase"/>
    <property type="match status" value="1"/>
</dbReference>
<protein>
    <submittedName>
        <fullName evidence="1">WalW protein</fullName>
    </submittedName>
</protein>
<comment type="caution">
    <text evidence="1">The sequence shown here is derived from an EMBL/GenBank/DDBJ whole genome shotgun (WGS) entry which is preliminary data.</text>
</comment>
<evidence type="ECO:0000313" key="2">
    <source>
        <dbReference type="Proteomes" id="UP001249020"/>
    </source>
</evidence>
<keyword evidence="2" id="KW-1185">Reference proteome</keyword>
<name>A0AAW8R2I7_9ALTE</name>
<dbReference type="GO" id="GO:0005975">
    <property type="term" value="P:carbohydrate metabolic process"/>
    <property type="evidence" value="ECO:0007669"/>
    <property type="project" value="InterPro"/>
</dbReference>
<reference evidence="1 2" key="1">
    <citation type="submission" date="2023-09" db="EMBL/GenBank/DDBJ databases">
        <authorList>
            <person name="Rey-Velasco X."/>
        </authorList>
    </citation>
    <scope>NUCLEOTIDE SEQUENCE [LARGE SCALE GENOMIC DNA]</scope>
    <source>
        <strain evidence="1 2">W409</strain>
    </source>
</reference>
<dbReference type="Proteomes" id="UP001249020">
    <property type="component" value="Unassembled WGS sequence"/>
</dbReference>
<proteinExistence type="predicted"/>
<dbReference type="InterPro" id="IPR011330">
    <property type="entry name" value="Glyco_hydro/deAcase_b/a-brl"/>
</dbReference>
<gene>
    <name evidence="1" type="ORF">RM544_08830</name>
</gene>
<dbReference type="AlphaFoldDB" id="A0AAW8R2I7"/>